<keyword evidence="1" id="KW-0812">Transmembrane</keyword>
<dbReference type="InterPro" id="IPR019088">
    <property type="entry name" value="CHP02186-rel_TM"/>
</dbReference>
<evidence type="ECO:0000313" key="4">
    <source>
        <dbReference type="Proteomes" id="UP000474757"/>
    </source>
</evidence>
<evidence type="ECO:0000256" key="1">
    <source>
        <dbReference type="SAM" id="Phobius"/>
    </source>
</evidence>
<dbReference type="Pfam" id="PF09608">
    <property type="entry name" value="Alph_Pro_TM"/>
    <property type="match status" value="1"/>
</dbReference>
<evidence type="ECO:0000313" key="3">
    <source>
        <dbReference type="EMBL" id="NDU99903.1"/>
    </source>
</evidence>
<keyword evidence="4" id="KW-1185">Reference proteome</keyword>
<feature type="chain" id="PRO_5025628727" description="Transmembrane protein" evidence="2">
    <location>
        <begin position="20"/>
        <end position="251"/>
    </location>
</feature>
<comment type="caution">
    <text evidence="3">The sequence shown here is derived from an EMBL/GenBank/DDBJ whole genome shotgun (WGS) entry which is preliminary data.</text>
</comment>
<evidence type="ECO:0008006" key="5">
    <source>
        <dbReference type="Google" id="ProtNLM"/>
    </source>
</evidence>
<accession>A0A6B2JUP8</accession>
<keyword evidence="1" id="KW-1133">Transmembrane helix</keyword>
<organism evidence="3 4">
    <name type="scientific">Pseudoroseicyclus tamaricis</name>
    <dbReference type="NCBI Taxonomy" id="2705421"/>
    <lineage>
        <taxon>Bacteria</taxon>
        <taxon>Pseudomonadati</taxon>
        <taxon>Pseudomonadota</taxon>
        <taxon>Alphaproteobacteria</taxon>
        <taxon>Rhodobacterales</taxon>
        <taxon>Paracoccaceae</taxon>
        <taxon>Pseudoroseicyclus</taxon>
    </lineage>
</organism>
<gene>
    <name evidence="3" type="ORF">GZA08_02825</name>
</gene>
<keyword evidence="2" id="KW-0732">Signal</keyword>
<dbReference type="Proteomes" id="UP000474757">
    <property type="component" value="Unassembled WGS sequence"/>
</dbReference>
<name>A0A6B2JUP8_9RHOB</name>
<evidence type="ECO:0000256" key="2">
    <source>
        <dbReference type="SAM" id="SignalP"/>
    </source>
</evidence>
<feature type="signal peptide" evidence="2">
    <location>
        <begin position="1"/>
        <end position="19"/>
    </location>
</feature>
<feature type="transmembrane region" description="Helical" evidence="1">
    <location>
        <begin position="225"/>
        <end position="249"/>
    </location>
</feature>
<proteinExistence type="predicted"/>
<keyword evidence="1" id="KW-0472">Membrane</keyword>
<dbReference type="EMBL" id="JAAGAB010000001">
    <property type="protein sequence ID" value="NDU99903.1"/>
    <property type="molecule type" value="Genomic_DNA"/>
</dbReference>
<protein>
    <recommendedName>
        <fullName evidence="5">Transmembrane protein</fullName>
    </recommendedName>
</protein>
<dbReference type="AlphaFoldDB" id="A0A6B2JUP8"/>
<sequence>MRLARLLPLLLALAAPVAAQERLVLGLSQEEVAITATFDGDDLLLFGAIARNAPPPDEPAQVAVTISGPVRPVTVRHMERRFGIWMNTQHVEIDAAPSYYAVATSAPLEEVLTHTEDMRHSVTLPYAIRSVGNQVLNSADYSEALMRLRGRQGFYRLMEGEVDLQQSTLFRVRLTLPANLTEGLYEARILLTREGQVIDELTTQIPVFKVGLERWLYNLAHNLPFLYGLLALSLAAGAGWAASAAFALLRR</sequence>
<reference evidence="3 4" key="1">
    <citation type="submission" date="2020-02" db="EMBL/GenBank/DDBJ databases">
        <title>Pseudoroseicyclus tamarix, sp. nov., isolated from offshore sediment of a Tamarix chinensis forest.</title>
        <authorList>
            <person name="Gai Y."/>
        </authorList>
    </citation>
    <scope>NUCLEOTIDE SEQUENCE [LARGE SCALE GENOMIC DNA]</scope>
    <source>
        <strain evidence="3 4">CLL3-39</strain>
    </source>
</reference>